<feature type="compositionally biased region" description="Polar residues" evidence="5">
    <location>
        <begin position="348"/>
        <end position="358"/>
    </location>
</feature>
<dbReference type="OrthoDB" id="1904943at2759"/>
<dbReference type="SMART" id="SM00358">
    <property type="entry name" value="DSRM"/>
    <property type="match status" value="2"/>
</dbReference>
<dbReference type="CDD" id="cd19907">
    <property type="entry name" value="DSRM_AtDRB-like_rpt1"/>
    <property type="match status" value="1"/>
</dbReference>
<dbReference type="PANTHER" id="PTHR11207:SF1">
    <property type="entry name" value="DOUBLE-STRANDED RNA-BINDING PROTEIN 1"/>
    <property type="match status" value="1"/>
</dbReference>
<name>A0A8X8YNA2_SALSN</name>
<dbReference type="InterPro" id="IPR044450">
    <property type="entry name" value="AtDRB-like_DSRM_1"/>
</dbReference>
<evidence type="ECO:0000256" key="1">
    <source>
        <dbReference type="ARBA" id="ARBA00022737"/>
    </source>
</evidence>
<dbReference type="Pfam" id="PF00035">
    <property type="entry name" value="dsrm"/>
    <property type="match status" value="2"/>
</dbReference>
<feature type="region of interest" description="Disordered" evidence="5">
    <location>
        <begin position="234"/>
        <end position="278"/>
    </location>
</feature>
<reference evidence="7" key="1">
    <citation type="submission" date="2018-01" db="EMBL/GenBank/DDBJ databases">
        <authorList>
            <person name="Mao J.F."/>
        </authorList>
    </citation>
    <scope>NUCLEOTIDE SEQUENCE</scope>
    <source>
        <strain evidence="7">Huo1</strain>
        <tissue evidence="7">Leaf</tissue>
    </source>
</reference>
<accession>A0A8X8YNA2</accession>
<keyword evidence="1" id="KW-0677">Repeat</keyword>
<evidence type="ECO:0000259" key="6">
    <source>
        <dbReference type="PROSITE" id="PS50137"/>
    </source>
</evidence>
<dbReference type="InterPro" id="IPR014720">
    <property type="entry name" value="dsRBD_dom"/>
</dbReference>
<feature type="region of interest" description="Disordered" evidence="5">
    <location>
        <begin position="333"/>
        <end position="374"/>
    </location>
</feature>
<comment type="function">
    <text evidence="3">Binds double-stranded RNA.</text>
</comment>
<organism evidence="7">
    <name type="scientific">Salvia splendens</name>
    <name type="common">Scarlet sage</name>
    <dbReference type="NCBI Taxonomy" id="180675"/>
    <lineage>
        <taxon>Eukaryota</taxon>
        <taxon>Viridiplantae</taxon>
        <taxon>Streptophyta</taxon>
        <taxon>Embryophyta</taxon>
        <taxon>Tracheophyta</taxon>
        <taxon>Spermatophyta</taxon>
        <taxon>Magnoliopsida</taxon>
        <taxon>eudicotyledons</taxon>
        <taxon>Gunneridae</taxon>
        <taxon>Pentapetalae</taxon>
        <taxon>asterids</taxon>
        <taxon>lamiids</taxon>
        <taxon>Lamiales</taxon>
        <taxon>Lamiaceae</taxon>
        <taxon>Nepetoideae</taxon>
        <taxon>Mentheae</taxon>
        <taxon>Salviinae</taxon>
        <taxon>Salvia</taxon>
        <taxon>Salvia subgen. Calosphace</taxon>
        <taxon>core Calosphace</taxon>
    </lineage>
</organism>
<dbReference type="PROSITE" id="PS50137">
    <property type="entry name" value="DS_RBD"/>
    <property type="match status" value="2"/>
</dbReference>
<feature type="region of interest" description="Disordered" evidence="5">
    <location>
        <begin position="1"/>
        <end position="44"/>
    </location>
</feature>
<dbReference type="GO" id="GO:0010468">
    <property type="term" value="P:regulation of gene expression"/>
    <property type="evidence" value="ECO:0007669"/>
    <property type="project" value="TreeGrafter"/>
</dbReference>
<dbReference type="AlphaFoldDB" id="A0A8X8YNA2"/>
<keyword evidence="8" id="KW-1185">Reference proteome</keyword>
<evidence type="ECO:0000313" key="8">
    <source>
        <dbReference type="Proteomes" id="UP000298416"/>
    </source>
</evidence>
<proteinExistence type="predicted"/>
<dbReference type="PANTHER" id="PTHR11207">
    <property type="entry name" value="RIBONUCLEASE III"/>
    <property type="match status" value="1"/>
</dbReference>
<dbReference type="FunFam" id="3.30.160.20:FF:000047">
    <property type="entry name" value="double-stranded RNA-binding protein 1"/>
    <property type="match status" value="1"/>
</dbReference>
<evidence type="ECO:0000256" key="2">
    <source>
        <dbReference type="ARBA" id="ARBA00022884"/>
    </source>
</evidence>
<dbReference type="Proteomes" id="UP000298416">
    <property type="component" value="Unassembled WGS sequence"/>
</dbReference>
<keyword evidence="2 4" id="KW-0694">RNA-binding</keyword>
<dbReference type="SUPFAM" id="SSF54768">
    <property type="entry name" value="dsRNA-binding domain-like"/>
    <property type="match status" value="2"/>
</dbReference>
<feature type="domain" description="DRBM" evidence="6">
    <location>
        <begin position="51"/>
        <end position="120"/>
    </location>
</feature>
<feature type="compositionally biased region" description="Basic residues" evidence="5">
    <location>
        <begin position="244"/>
        <end position="261"/>
    </location>
</feature>
<evidence type="ECO:0000256" key="5">
    <source>
        <dbReference type="SAM" id="MobiDB-lite"/>
    </source>
</evidence>
<gene>
    <name evidence="7" type="ORF">SASPL_104707</name>
</gene>
<sequence>MEAGQIDVDGSVEIVTGTSYTPPAPPAQEVNGTNQESREKDKSPSVSNCYVFKSQLQEYCQKMGLITPVYETIKEGPSHEPIFKSAVVVNNVRYDSLPGFFNRKAAEQSAAEVALIELSKSNNVNCGISQPVHETGLCKNLLQEYAQKMNYAIPLYDCRKEEREGKVPMYSCVVEIGSIKYIGASAGTKKEAEIKAARTALLAIQTAVPVAEDHTTGNTIYTVIPHKKKASDLAINSQETKASLKPKKGRLKKQYRKKRRPGMKDDAAGGTAPLEVSADGQAGVGSTFTDAVSSEPNAAFGVGVDTIGQGGSQVDAAFAVETQGKMNGVSDMHEERQRQEQPLVVSSHGDSGINTCSTHDGHLENAGVPVTDAN</sequence>
<protein>
    <recommendedName>
        <fullName evidence="6">DRBM domain-containing protein</fullName>
    </recommendedName>
</protein>
<reference evidence="7" key="2">
    <citation type="submission" date="2020-08" db="EMBL/GenBank/DDBJ databases">
        <title>Plant Genome Project.</title>
        <authorList>
            <person name="Zhang R.-G."/>
        </authorList>
    </citation>
    <scope>NUCLEOTIDE SEQUENCE</scope>
    <source>
        <strain evidence="7">Huo1</strain>
        <tissue evidence="7">Leaf</tissue>
    </source>
</reference>
<comment type="caution">
    <text evidence="7">The sequence shown here is derived from an EMBL/GenBank/DDBJ whole genome shotgun (WGS) entry which is preliminary data.</text>
</comment>
<evidence type="ECO:0000256" key="3">
    <source>
        <dbReference type="ARBA" id="ARBA00037597"/>
    </source>
</evidence>
<feature type="domain" description="DRBM" evidence="6">
    <location>
        <begin position="137"/>
        <end position="206"/>
    </location>
</feature>
<evidence type="ECO:0000313" key="7">
    <source>
        <dbReference type="EMBL" id="KAG6433100.1"/>
    </source>
</evidence>
<dbReference type="GO" id="GO:0006396">
    <property type="term" value="P:RNA processing"/>
    <property type="evidence" value="ECO:0007669"/>
    <property type="project" value="TreeGrafter"/>
</dbReference>
<dbReference type="GO" id="GO:0005634">
    <property type="term" value="C:nucleus"/>
    <property type="evidence" value="ECO:0007669"/>
    <property type="project" value="TreeGrafter"/>
</dbReference>
<dbReference type="Gene3D" id="3.30.160.20">
    <property type="match status" value="2"/>
</dbReference>
<dbReference type="EMBL" id="PNBA02000002">
    <property type="protein sequence ID" value="KAG6433100.1"/>
    <property type="molecule type" value="Genomic_DNA"/>
</dbReference>
<dbReference type="GO" id="GO:0003725">
    <property type="term" value="F:double-stranded RNA binding"/>
    <property type="evidence" value="ECO:0007669"/>
    <property type="project" value="InterPro"/>
</dbReference>
<dbReference type="GO" id="GO:0004525">
    <property type="term" value="F:ribonuclease III activity"/>
    <property type="evidence" value="ECO:0007669"/>
    <property type="project" value="TreeGrafter"/>
</dbReference>
<evidence type="ECO:0000256" key="4">
    <source>
        <dbReference type="PROSITE-ProRule" id="PRU00266"/>
    </source>
</evidence>